<dbReference type="Proteomes" id="UP000054248">
    <property type="component" value="Unassembled WGS sequence"/>
</dbReference>
<reference evidence="1 2" key="1">
    <citation type="submission" date="2014-04" db="EMBL/GenBank/DDBJ databases">
        <authorList>
            <consortium name="DOE Joint Genome Institute"/>
            <person name="Kuo A."/>
            <person name="Girlanda M."/>
            <person name="Perotto S."/>
            <person name="Kohler A."/>
            <person name="Nagy L.G."/>
            <person name="Floudas D."/>
            <person name="Copeland A."/>
            <person name="Barry K.W."/>
            <person name="Cichocki N."/>
            <person name="Veneault-Fourrey C."/>
            <person name="LaButti K."/>
            <person name="Lindquist E.A."/>
            <person name="Lipzen A."/>
            <person name="Lundell T."/>
            <person name="Morin E."/>
            <person name="Murat C."/>
            <person name="Sun H."/>
            <person name="Tunlid A."/>
            <person name="Henrissat B."/>
            <person name="Grigoriev I.V."/>
            <person name="Hibbett D.S."/>
            <person name="Martin F."/>
            <person name="Nordberg H.P."/>
            <person name="Cantor M.N."/>
            <person name="Hua S.X."/>
        </authorList>
    </citation>
    <scope>NUCLEOTIDE SEQUENCE [LARGE SCALE GENOMIC DNA]</scope>
    <source>
        <strain evidence="1 2">MUT 4182</strain>
    </source>
</reference>
<dbReference type="AlphaFoldDB" id="A0A0C3M3G7"/>
<reference evidence="2" key="2">
    <citation type="submission" date="2015-01" db="EMBL/GenBank/DDBJ databases">
        <title>Evolutionary Origins and Diversification of the Mycorrhizal Mutualists.</title>
        <authorList>
            <consortium name="DOE Joint Genome Institute"/>
            <consortium name="Mycorrhizal Genomics Consortium"/>
            <person name="Kohler A."/>
            <person name="Kuo A."/>
            <person name="Nagy L.G."/>
            <person name="Floudas D."/>
            <person name="Copeland A."/>
            <person name="Barry K.W."/>
            <person name="Cichocki N."/>
            <person name="Veneault-Fourrey C."/>
            <person name="LaButti K."/>
            <person name="Lindquist E.A."/>
            <person name="Lipzen A."/>
            <person name="Lundell T."/>
            <person name="Morin E."/>
            <person name="Murat C."/>
            <person name="Riley R."/>
            <person name="Ohm R."/>
            <person name="Sun H."/>
            <person name="Tunlid A."/>
            <person name="Henrissat B."/>
            <person name="Grigoriev I.V."/>
            <person name="Hibbett D.S."/>
            <person name="Martin F."/>
        </authorList>
    </citation>
    <scope>NUCLEOTIDE SEQUENCE [LARGE SCALE GENOMIC DNA]</scope>
    <source>
        <strain evidence="2">MUT 4182</strain>
    </source>
</reference>
<keyword evidence="2" id="KW-1185">Reference proteome</keyword>
<organism evidence="1 2">
    <name type="scientific">Tulasnella calospora MUT 4182</name>
    <dbReference type="NCBI Taxonomy" id="1051891"/>
    <lineage>
        <taxon>Eukaryota</taxon>
        <taxon>Fungi</taxon>
        <taxon>Dikarya</taxon>
        <taxon>Basidiomycota</taxon>
        <taxon>Agaricomycotina</taxon>
        <taxon>Agaricomycetes</taxon>
        <taxon>Cantharellales</taxon>
        <taxon>Tulasnellaceae</taxon>
        <taxon>Tulasnella</taxon>
    </lineage>
</organism>
<gene>
    <name evidence="1" type="ORF">M407DRAFT_243086</name>
</gene>
<dbReference type="HOGENOM" id="CLU_2741924_0_0_1"/>
<evidence type="ECO:0000313" key="2">
    <source>
        <dbReference type="Proteomes" id="UP000054248"/>
    </source>
</evidence>
<evidence type="ECO:0000313" key="1">
    <source>
        <dbReference type="EMBL" id="KIO28212.1"/>
    </source>
</evidence>
<protein>
    <submittedName>
        <fullName evidence="1">Uncharacterized protein</fullName>
    </submittedName>
</protein>
<proteinExistence type="predicted"/>
<sequence>MVCEGYQLGPIYEGRWGFAIISRNKSELHSGYHLLPLSKRNGLRGHIKPIQDATIRSMWRQCRIEEGGTTS</sequence>
<name>A0A0C3M3G7_9AGAM</name>
<accession>A0A0C3M3G7</accession>
<dbReference type="EMBL" id="KN822997">
    <property type="protein sequence ID" value="KIO28212.1"/>
    <property type="molecule type" value="Genomic_DNA"/>
</dbReference>